<dbReference type="OrthoDB" id="9778801at2"/>
<evidence type="ECO:0000313" key="2">
    <source>
        <dbReference type="Proteomes" id="UP000178953"/>
    </source>
</evidence>
<gene>
    <name evidence="1" type="ORF">BEL07_00065</name>
</gene>
<dbReference type="Proteomes" id="UP000178953">
    <property type="component" value="Unassembled WGS sequence"/>
</dbReference>
<evidence type="ECO:0008006" key="3">
    <source>
        <dbReference type="Google" id="ProtNLM"/>
    </source>
</evidence>
<organism evidence="1 2">
    <name type="scientific">Mycolicibacterium grossiae</name>
    <dbReference type="NCBI Taxonomy" id="1552759"/>
    <lineage>
        <taxon>Bacteria</taxon>
        <taxon>Bacillati</taxon>
        <taxon>Actinomycetota</taxon>
        <taxon>Actinomycetes</taxon>
        <taxon>Mycobacteriales</taxon>
        <taxon>Mycobacteriaceae</taxon>
        <taxon>Mycolicibacterium</taxon>
    </lineage>
</organism>
<dbReference type="Pfam" id="PF07103">
    <property type="entry name" value="DUF1365"/>
    <property type="match status" value="1"/>
</dbReference>
<sequence length="264" mass="28683">MGPTVTAADSGVGAAPAIYRTRITHLRRSPVKHYFEHTGYSWYVDLDALPRLPRWLRPFAGFVAGDHFSGPPANGVDDTLRHRVDAFLAGHGIALPGGTVTALLQARVLGYVYNPLSIYWCHDADGVLRHVVAEVHNVQGERHAYLLPPTGDAAAAVKKALYASPFNDLDGYYLVRAPRPDTSLDVSISLHREHVPSFVATLCGTRRRAGVVQLLALQLVAPVAPLMGALWIRLHGVTLWARRVPLVPRESRGLLVKAAPAGLP</sequence>
<dbReference type="AlphaFoldDB" id="A0A1E8QC51"/>
<protein>
    <recommendedName>
        <fullName evidence="3">DUF1365 domain-containing protein</fullName>
    </recommendedName>
</protein>
<accession>A0A1E8QC51</accession>
<proteinExistence type="predicted"/>
<reference evidence="1 2" key="1">
    <citation type="submission" date="2016-09" db="EMBL/GenBank/DDBJ databases">
        <title>genome sequence of Mycobacterium sp. 739 SCH.</title>
        <authorList>
            <person name="Greninger A.L."/>
            <person name="Qin X."/>
            <person name="Jerome K."/>
            <person name="Vora S."/>
            <person name="Quinn K."/>
        </authorList>
    </citation>
    <scope>NUCLEOTIDE SEQUENCE [LARGE SCALE GENOMIC DNA]</scope>
    <source>
        <strain evidence="1 2">SCH</strain>
    </source>
</reference>
<dbReference type="InterPro" id="IPR010775">
    <property type="entry name" value="DUF1365"/>
</dbReference>
<dbReference type="PANTHER" id="PTHR33973">
    <property type="entry name" value="OS07G0153300 PROTEIN"/>
    <property type="match status" value="1"/>
</dbReference>
<keyword evidence="2" id="KW-1185">Reference proteome</keyword>
<dbReference type="PANTHER" id="PTHR33973:SF4">
    <property type="entry name" value="OS07G0153300 PROTEIN"/>
    <property type="match status" value="1"/>
</dbReference>
<comment type="caution">
    <text evidence="1">The sequence shown here is derived from an EMBL/GenBank/DDBJ whole genome shotgun (WGS) entry which is preliminary data.</text>
</comment>
<dbReference type="RefSeq" id="WP_070351077.1">
    <property type="nucleotide sequence ID" value="NZ_CP043474.1"/>
</dbReference>
<evidence type="ECO:0000313" key="1">
    <source>
        <dbReference type="EMBL" id="OFJ55650.1"/>
    </source>
</evidence>
<dbReference type="EMBL" id="MCHX01000001">
    <property type="protein sequence ID" value="OFJ55650.1"/>
    <property type="molecule type" value="Genomic_DNA"/>
</dbReference>
<name>A0A1E8QC51_9MYCO</name>